<keyword evidence="3" id="KW-1185">Reference proteome</keyword>
<organism evidence="2 3">
    <name type="scientific">Protopolystoma xenopodis</name>
    <dbReference type="NCBI Taxonomy" id="117903"/>
    <lineage>
        <taxon>Eukaryota</taxon>
        <taxon>Metazoa</taxon>
        <taxon>Spiralia</taxon>
        <taxon>Lophotrochozoa</taxon>
        <taxon>Platyhelminthes</taxon>
        <taxon>Monogenea</taxon>
        <taxon>Polyopisthocotylea</taxon>
        <taxon>Polystomatidea</taxon>
        <taxon>Polystomatidae</taxon>
        <taxon>Protopolystoma</taxon>
    </lineage>
</organism>
<dbReference type="EMBL" id="CAAALY010043388">
    <property type="protein sequence ID" value="VEL19812.1"/>
    <property type="molecule type" value="Genomic_DNA"/>
</dbReference>
<evidence type="ECO:0000313" key="2">
    <source>
        <dbReference type="EMBL" id="VEL19812.1"/>
    </source>
</evidence>
<protein>
    <submittedName>
        <fullName evidence="2">Uncharacterized protein</fullName>
    </submittedName>
</protein>
<name>A0A3S5BCW1_9PLAT</name>
<feature type="region of interest" description="Disordered" evidence="1">
    <location>
        <begin position="67"/>
        <end position="149"/>
    </location>
</feature>
<dbReference type="AlphaFoldDB" id="A0A3S5BCW1"/>
<gene>
    <name evidence="2" type="ORF">PXEA_LOCUS13252</name>
</gene>
<reference evidence="2" key="1">
    <citation type="submission" date="2018-11" db="EMBL/GenBank/DDBJ databases">
        <authorList>
            <consortium name="Pathogen Informatics"/>
        </authorList>
    </citation>
    <scope>NUCLEOTIDE SEQUENCE</scope>
</reference>
<feature type="compositionally biased region" description="Polar residues" evidence="1">
    <location>
        <begin position="21"/>
        <end position="31"/>
    </location>
</feature>
<comment type="caution">
    <text evidence="2">The sequence shown here is derived from an EMBL/GenBank/DDBJ whole genome shotgun (WGS) entry which is preliminary data.</text>
</comment>
<evidence type="ECO:0000256" key="1">
    <source>
        <dbReference type="SAM" id="MobiDB-lite"/>
    </source>
</evidence>
<accession>A0A3S5BCW1</accession>
<dbReference type="Proteomes" id="UP000784294">
    <property type="component" value="Unassembled WGS sequence"/>
</dbReference>
<evidence type="ECO:0000313" key="3">
    <source>
        <dbReference type="Proteomes" id="UP000784294"/>
    </source>
</evidence>
<feature type="region of interest" description="Disordered" evidence="1">
    <location>
        <begin position="1"/>
        <end position="31"/>
    </location>
</feature>
<feature type="non-terminal residue" evidence="2">
    <location>
        <position position="251"/>
    </location>
</feature>
<proteinExistence type="predicted"/>
<sequence>MQHGFDLAGKSSPRQACFGGPSSSMAFSRSPISFTKVPVTGMSLNIGAISEGAPKSFLQGACQPAVTDPTATQQVPIVNQPPVNLPSAPSSTNEVVDRPPAPMKVPIAGKEAKNANESSDSDSSEEEEDDDDGEESDTGSSSTCQLPQPVWSTRAYSCKEVSKPGIALTISTPLKSAVGFIAEASKPGKPVIPQKPEIRPEAPPGQQKLLSELAVHRNPTSLVSSSETVTSWAPGCADGVGLDAVRSASAS</sequence>
<feature type="compositionally biased region" description="Acidic residues" evidence="1">
    <location>
        <begin position="119"/>
        <end position="137"/>
    </location>
</feature>